<dbReference type="GO" id="GO:0000506">
    <property type="term" value="C:glycosylphosphatidylinositol-N-acetylglucosaminyltransferase (GPI-GnT) complex"/>
    <property type="evidence" value="ECO:0007669"/>
    <property type="project" value="TreeGrafter"/>
</dbReference>
<comment type="similarity">
    <text evidence="3">Belongs to the PIGC family.</text>
</comment>
<keyword evidence="5 8" id="KW-0812">Transmembrane</keyword>
<feature type="transmembrane region" description="Helical" evidence="8">
    <location>
        <begin position="70"/>
        <end position="91"/>
    </location>
</feature>
<dbReference type="InterPro" id="IPR009450">
    <property type="entry name" value="Plno_GlcNAc_GPI2"/>
</dbReference>
<gene>
    <name evidence="9" type="primary">pigC</name>
    <name evidence="9" type="ORF">CM83_10232</name>
</gene>
<sequence length="116" mass="12894">MSLHIFTADYSYLNGYTSKYHPNLSINAATFGVILMASRIQSALKSGELFAFGTICFSISPIARHDLKRYSFSGHAVVTCFLFMLASLCLIQIPILAIPFVLICALITFIFPLFFV</sequence>
<organism evidence="9">
    <name type="scientific">Lygus hesperus</name>
    <name type="common">Western plant bug</name>
    <dbReference type="NCBI Taxonomy" id="30085"/>
    <lineage>
        <taxon>Eukaryota</taxon>
        <taxon>Metazoa</taxon>
        <taxon>Ecdysozoa</taxon>
        <taxon>Arthropoda</taxon>
        <taxon>Hexapoda</taxon>
        <taxon>Insecta</taxon>
        <taxon>Pterygota</taxon>
        <taxon>Neoptera</taxon>
        <taxon>Paraneoptera</taxon>
        <taxon>Hemiptera</taxon>
        <taxon>Heteroptera</taxon>
        <taxon>Panheteroptera</taxon>
        <taxon>Cimicomorpha</taxon>
        <taxon>Miridae</taxon>
        <taxon>Mirini</taxon>
        <taxon>Lygus</taxon>
    </lineage>
</organism>
<dbReference type="GO" id="GO:0006506">
    <property type="term" value="P:GPI anchor biosynthetic process"/>
    <property type="evidence" value="ECO:0007669"/>
    <property type="project" value="UniProtKB-UniPathway"/>
</dbReference>
<protein>
    <submittedName>
        <fullName evidence="9">Putative phosphatidylinositol N-acetylglucosaminyltransferase subunit C</fullName>
    </submittedName>
</protein>
<reference evidence="9" key="2">
    <citation type="submission" date="2014-07" db="EMBL/GenBank/DDBJ databases">
        <authorList>
            <person name="Hull J."/>
        </authorList>
    </citation>
    <scope>NUCLEOTIDE SEQUENCE</scope>
</reference>
<evidence type="ECO:0000256" key="2">
    <source>
        <dbReference type="ARBA" id="ARBA00004687"/>
    </source>
</evidence>
<reference evidence="9" key="1">
    <citation type="journal article" date="2014" name="PLoS ONE">
        <title>Transcriptome-Based Identification of ABC Transporters in the Western Tarnished Plant Bug Lygus hesperus.</title>
        <authorList>
            <person name="Hull J.J."/>
            <person name="Chaney K."/>
            <person name="Geib S.M."/>
            <person name="Fabrick J.A."/>
            <person name="Brent C.S."/>
            <person name="Walsh D."/>
            <person name="Lavine L.C."/>
        </authorList>
    </citation>
    <scope>NUCLEOTIDE SEQUENCE</scope>
</reference>
<proteinExistence type="inferred from homology"/>
<evidence type="ECO:0000256" key="6">
    <source>
        <dbReference type="ARBA" id="ARBA00022989"/>
    </source>
</evidence>
<dbReference type="GO" id="GO:0016757">
    <property type="term" value="F:glycosyltransferase activity"/>
    <property type="evidence" value="ECO:0007669"/>
    <property type="project" value="UniProtKB-KW"/>
</dbReference>
<comment type="pathway">
    <text evidence="2">Glycolipid biosynthesis; glycosylphosphatidylinositol-anchor biosynthesis.</text>
</comment>
<accession>A0A0A9X340</accession>
<dbReference type="PANTHER" id="PTHR12982:SF0">
    <property type="entry name" value="PHOSPHATIDYLINOSITOL N-ACETYLGLUCOSAMINYLTRANSFERASE SUBUNIT C"/>
    <property type="match status" value="1"/>
</dbReference>
<dbReference type="AlphaFoldDB" id="A0A0A9X340"/>
<evidence type="ECO:0000256" key="5">
    <source>
        <dbReference type="ARBA" id="ARBA00022692"/>
    </source>
</evidence>
<keyword evidence="9" id="KW-0328">Glycosyltransferase</keyword>
<keyword evidence="4" id="KW-0337">GPI-anchor biosynthesis</keyword>
<evidence type="ECO:0000256" key="4">
    <source>
        <dbReference type="ARBA" id="ARBA00022502"/>
    </source>
</evidence>
<keyword evidence="9" id="KW-0808">Transferase</keyword>
<evidence type="ECO:0000256" key="7">
    <source>
        <dbReference type="ARBA" id="ARBA00023136"/>
    </source>
</evidence>
<keyword evidence="6 8" id="KW-1133">Transmembrane helix</keyword>
<evidence type="ECO:0000256" key="8">
    <source>
        <dbReference type="SAM" id="Phobius"/>
    </source>
</evidence>
<dbReference type="Pfam" id="PF06432">
    <property type="entry name" value="GPI2"/>
    <property type="match status" value="1"/>
</dbReference>
<dbReference type="PANTHER" id="PTHR12982">
    <property type="entry name" value="PHOSPHATIDYLINOSITOL GLYCAN, CLASS C"/>
    <property type="match status" value="1"/>
</dbReference>
<evidence type="ECO:0000256" key="3">
    <source>
        <dbReference type="ARBA" id="ARBA00008321"/>
    </source>
</evidence>
<evidence type="ECO:0000256" key="1">
    <source>
        <dbReference type="ARBA" id="ARBA00004141"/>
    </source>
</evidence>
<comment type="subcellular location">
    <subcellularLocation>
        <location evidence="1">Membrane</location>
        <topology evidence="1">Multi-pass membrane protein</topology>
    </subcellularLocation>
</comment>
<evidence type="ECO:0000313" key="9">
    <source>
        <dbReference type="EMBL" id="JAG15112.1"/>
    </source>
</evidence>
<keyword evidence="7 8" id="KW-0472">Membrane</keyword>
<name>A0A0A9X340_LYGHE</name>
<feature type="transmembrane region" description="Helical" evidence="8">
    <location>
        <begin position="96"/>
        <end position="115"/>
    </location>
</feature>
<dbReference type="EMBL" id="GBHO01028492">
    <property type="protein sequence ID" value="JAG15112.1"/>
    <property type="molecule type" value="Transcribed_RNA"/>
</dbReference>
<dbReference type="UniPathway" id="UPA00196"/>